<evidence type="ECO:0000313" key="2">
    <source>
        <dbReference type="Proteomes" id="UP000324575"/>
    </source>
</evidence>
<dbReference type="EMBL" id="SNRX01000005">
    <property type="protein sequence ID" value="KAA6302845.1"/>
    <property type="molecule type" value="Genomic_DNA"/>
</dbReference>
<reference evidence="1 2" key="1">
    <citation type="submission" date="2019-03" db="EMBL/GenBank/DDBJ databases">
        <title>Single cell metagenomics reveals metabolic interactions within the superorganism composed of flagellate Streblomastix strix and complex community of Bacteroidetes bacteria on its surface.</title>
        <authorList>
            <person name="Treitli S.C."/>
            <person name="Kolisko M."/>
            <person name="Husnik F."/>
            <person name="Keeling P."/>
            <person name="Hampl V."/>
        </authorList>
    </citation>
    <scope>NUCLEOTIDE SEQUENCE [LARGE SCALE GENOMIC DNA]</scope>
    <source>
        <strain evidence="1">St1</strain>
    </source>
</reference>
<protein>
    <submittedName>
        <fullName evidence="1">Uncharacterized protein</fullName>
    </submittedName>
</protein>
<gene>
    <name evidence="1" type="ORF">EZS26_001015</name>
</gene>
<name>A0A5M8P2Z2_9BACT</name>
<dbReference type="Proteomes" id="UP000324575">
    <property type="component" value="Unassembled WGS sequence"/>
</dbReference>
<organism evidence="1 2">
    <name type="scientific">Candidatus Ordinivivax streblomastigis</name>
    <dbReference type="NCBI Taxonomy" id="2540710"/>
    <lineage>
        <taxon>Bacteria</taxon>
        <taxon>Pseudomonadati</taxon>
        <taxon>Bacteroidota</taxon>
        <taxon>Bacteroidia</taxon>
        <taxon>Bacteroidales</taxon>
        <taxon>Candidatus Ordinivivax</taxon>
    </lineage>
</organism>
<dbReference type="AlphaFoldDB" id="A0A5M8P2Z2"/>
<sequence>MDKISELNIYREFITKKRALMQYRIRTESVQSLCRGLQYRIHAVLRTKFYQYSLEIIMEAETFFKNRT</sequence>
<comment type="caution">
    <text evidence="1">The sequence shown here is derived from an EMBL/GenBank/DDBJ whole genome shotgun (WGS) entry which is preliminary data.</text>
</comment>
<proteinExistence type="predicted"/>
<evidence type="ECO:0000313" key="1">
    <source>
        <dbReference type="EMBL" id="KAA6302845.1"/>
    </source>
</evidence>
<accession>A0A5M8P2Z2</accession>